<dbReference type="Pfam" id="PF08403">
    <property type="entry name" value="AA_permease_N"/>
    <property type="match status" value="1"/>
</dbReference>
<keyword evidence="9" id="KW-0630">Potassium</keyword>
<dbReference type="GO" id="GO:0016324">
    <property type="term" value="C:apical plasma membrane"/>
    <property type="evidence" value="ECO:0007669"/>
    <property type="project" value="TreeGrafter"/>
</dbReference>
<reference evidence="23" key="1">
    <citation type="submission" date="2025-08" db="UniProtKB">
        <authorList>
            <consortium name="Ensembl"/>
        </authorList>
    </citation>
    <scope>IDENTIFICATION</scope>
</reference>
<dbReference type="PANTHER" id="PTHR11827">
    <property type="entry name" value="SOLUTE CARRIER FAMILY 12, CATION COTRANSPORTERS"/>
    <property type="match status" value="1"/>
</dbReference>
<evidence type="ECO:0000256" key="7">
    <source>
        <dbReference type="ARBA" id="ARBA00022692"/>
    </source>
</evidence>
<dbReference type="GO" id="GO:0008511">
    <property type="term" value="F:sodium:potassium:chloride symporter activity"/>
    <property type="evidence" value="ECO:0007669"/>
    <property type="project" value="TreeGrafter"/>
</dbReference>
<keyword evidence="3" id="KW-0813">Transport</keyword>
<dbReference type="Pfam" id="PF03522">
    <property type="entry name" value="SLC12"/>
    <property type="match status" value="1"/>
</dbReference>
<feature type="transmembrane region" description="Helical" evidence="19">
    <location>
        <begin position="581"/>
        <end position="597"/>
    </location>
</feature>
<feature type="domain" description="Amino acid permease N-terminal" evidence="22">
    <location>
        <begin position="129"/>
        <end position="180"/>
    </location>
</feature>
<feature type="region of interest" description="Disordered" evidence="18">
    <location>
        <begin position="1"/>
        <end position="39"/>
    </location>
</feature>
<evidence type="ECO:0000259" key="20">
    <source>
        <dbReference type="Pfam" id="PF00324"/>
    </source>
</evidence>
<evidence type="ECO:0000313" key="24">
    <source>
        <dbReference type="Proteomes" id="UP000265000"/>
    </source>
</evidence>
<keyword evidence="12" id="KW-0406">Ion transport</keyword>
<evidence type="ECO:0000256" key="17">
    <source>
        <dbReference type="ARBA" id="ARBA00048452"/>
    </source>
</evidence>
<keyword evidence="10 19" id="KW-1133">Transmembrane helix</keyword>
<keyword evidence="8" id="KW-0769">Symport</keyword>
<dbReference type="GO" id="GO:0055075">
    <property type="term" value="P:potassium ion homeostasis"/>
    <property type="evidence" value="ECO:0007669"/>
    <property type="project" value="TreeGrafter"/>
</dbReference>
<evidence type="ECO:0000256" key="13">
    <source>
        <dbReference type="ARBA" id="ARBA00023136"/>
    </source>
</evidence>
<dbReference type="PRINTS" id="PR01207">
    <property type="entry name" value="NAKCLTRNSPRT"/>
</dbReference>
<comment type="similarity">
    <text evidence="2">Belongs to the SLC12A transporter family.</text>
</comment>
<dbReference type="AlphaFoldDB" id="A0A3Q2NX87"/>
<dbReference type="GO" id="GO:0055078">
    <property type="term" value="P:sodium ion homeostasis"/>
    <property type="evidence" value="ECO:0007669"/>
    <property type="project" value="TreeGrafter"/>
</dbReference>
<evidence type="ECO:0000256" key="11">
    <source>
        <dbReference type="ARBA" id="ARBA00023053"/>
    </source>
</evidence>
<accession>A0A3Q2NX87</accession>
<dbReference type="FunFam" id="1.20.1740.10:FF:000005">
    <property type="entry name" value="Solute carrier family 12 member 1"/>
    <property type="match status" value="1"/>
</dbReference>
<feature type="transmembrane region" description="Helical" evidence="19">
    <location>
        <begin position="244"/>
        <end position="274"/>
    </location>
</feature>
<dbReference type="PANTHER" id="PTHR11827:SF58">
    <property type="entry name" value="SOLUTE CARRIER FAMILY 12 MEMBER 2"/>
    <property type="match status" value="1"/>
</dbReference>
<evidence type="ECO:0000256" key="4">
    <source>
        <dbReference type="ARBA" id="ARBA00022475"/>
    </source>
</evidence>
<proteinExistence type="inferred from homology"/>
<feature type="region of interest" description="Disordered" evidence="18">
    <location>
        <begin position="87"/>
        <end position="125"/>
    </location>
</feature>
<evidence type="ECO:0000256" key="8">
    <source>
        <dbReference type="ARBA" id="ARBA00022847"/>
    </source>
</evidence>
<name>A0A3Q2NX87_FUNHE</name>
<evidence type="ECO:0000256" key="6">
    <source>
        <dbReference type="ARBA" id="ARBA00022553"/>
    </source>
</evidence>
<dbReference type="GO" id="GO:0006884">
    <property type="term" value="P:cell volume homeostasis"/>
    <property type="evidence" value="ECO:0007669"/>
    <property type="project" value="TreeGrafter"/>
</dbReference>
<dbReference type="PRINTS" id="PR01208">
    <property type="entry name" value="NAKCLTRSPRT1"/>
</dbReference>
<keyword evidence="14" id="KW-0325">Glycoprotein</keyword>
<dbReference type="NCBIfam" id="TIGR00930">
    <property type="entry name" value="2a30"/>
    <property type="match status" value="1"/>
</dbReference>
<feature type="compositionally biased region" description="Low complexity" evidence="18">
    <location>
        <begin position="1"/>
        <end position="20"/>
    </location>
</feature>
<keyword evidence="11" id="KW-0915">Sodium</keyword>
<dbReference type="InterPro" id="IPR002444">
    <property type="entry name" value="NKCC1"/>
</dbReference>
<feature type="transmembrane region" description="Helical" evidence="19">
    <location>
        <begin position="218"/>
        <end position="238"/>
    </location>
</feature>
<feature type="transmembrane region" description="Helical" evidence="19">
    <location>
        <begin position="644"/>
        <end position="677"/>
    </location>
</feature>
<evidence type="ECO:0000256" key="18">
    <source>
        <dbReference type="SAM" id="MobiDB-lite"/>
    </source>
</evidence>
<comment type="subcellular location">
    <subcellularLocation>
        <location evidence="1">Cell membrane</location>
        <topology evidence="1">Multi-pass membrane protein</topology>
    </subcellularLocation>
</comment>
<feature type="domain" description="SLC12A transporter C-terminal" evidence="21">
    <location>
        <begin position="730"/>
        <end position="1131"/>
    </location>
</feature>
<feature type="region of interest" description="Disordered" evidence="18">
    <location>
        <begin position="886"/>
        <end position="917"/>
    </location>
</feature>
<dbReference type="InterPro" id="IPR013612">
    <property type="entry name" value="AA_permease_N"/>
</dbReference>
<feature type="transmembrane region" description="Helical" evidence="19">
    <location>
        <begin position="363"/>
        <end position="382"/>
    </location>
</feature>
<evidence type="ECO:0000256" key="10">
    <source>
        <dbReference type="ARBA" id="ARBA00022989"/>
    </source>
</evidence>
<organism evidence="23 24">
    <name type="scientific">Fundulus heteroclitus</name>
    <name type="common">Killifish</name>
    <name type="synonym">Mummichog</name>
    <dbReference type="NCBI Taxonomy" id="8078"/>
    <lineage>
        <taxon>Eukaryota</taxon>
        <taxon>Metazoa</taxon>
        <taxon>Chordata</taxon>
        <taxon>Craniata</taxon>
        <taxon>Vertebrata</taxon>
        <taxon>Euteleostomi</taxon>
        <taxon>Actinopterygii</taxon>
        <taxon>Neopterygii</taxon>
        <taxon>Teleostei</taxon>
        <taxon>Neoteleostei</taxon>
        <taxon>Acanthomorphata</taxon>
        <taxon>Ovalentaria</taxon>
        <taxon>Atherinomorphae</taxon>
        <taxon>Cyprinodontiformes</taxon>
        <taxon>Fundulidae</taxon>
        <taxon>Fundulus</taxon>
    </lineage>
</organism>
<evidence type="ECO:0000256" key="12">
    <source>
        <dbReference type="ARBA" id="ARBA00023065"/>
    </source>
</evidence>
<protein>
    <submittedName>
        <fullName evidence="23">Solute carrier family 12 member 2</fullName>
    </submittedName>
</protein>
<evidence type="ECO:0000256" key="15">
    <source>
        <dbReference type="ARBA" id="ARBA00023201"/>
    </source>
</evidence>
<reference evidence="23" key="2">
    <citation type="submission" date="2025-09" db="UniProtKB">
        <authorList>
            <consortium name="Ensembl"/>
        </authorList>
    </citation>
    <scope>IDENTIFICATION</scope>
</reference>
<keyword evidence="15" id="KW-0739">Sodium transport</keyword>
<dbReference type="Ensembl" id="ENSFHET00000009464.1">
    <property type="protein sequence ID" value="ENSFHEP00000004076.1"/>
    <property type="gene ID" value="ENSFHEG00000005115.1"/>
</dbReference>
<keyword evidence="13 19" id="KW-0472">Membrane</keyword>
<evidence type="ECO:0000313" key="23">
    <source>
        <dbReference type="Ensembl" id="ENSFHEP00000004076.1"/>
    </source>
</evidence>
<keyword evidence="7 19" id="KW-0812">Transmembrane</keyword>
<sequence length="1131" mass="123650">MSEPSTAPSAPAETATPESEFLAPDAGQRPPGPTPSQSRFQVDLVSEAAGASGEKSASCDYSAAGTDLGVGGEEAKGRFRVVNFADPNGSGSAASPEGVPPEGLQNGDTVMSETSLHSSTGGQHHYHYDTHTNTYYLRTFGHNTIDAVPKIDFYRQTAAPLGEKLVRPTLSELHDELDKEPFEDGFPNGDELTPAEEAAAKEAAEPKGVVKFGWIKGVLVRCMLNIWGVMLFIRMTWIVGQAGIALACVIVGMATVVTTITGLSTSAIATNGFVRGGGAYYLISRSLGPEFGGSIGLIFAFANAVAVAMYVVGFAETVVELLKGVDALMTDDINDIRIIGTITVIVLLGISVAGMEWEAKAQIFLLVVLITAIVNYFIGSFIPVKSKEPLGFFGYDGAIMWENMGPDFQGETFFSVFAIFFPAATGILAGANISGDLADPQMAIPKGTLLAILITGIVYLGVAVSTGSCIVRHATGNINDTVSSQFLTNCTDVSCKYGFDFSSCKSPETKCLHGLHNDFQVMSLVSGFSPIISAGIFSATLSSALASLVSAPKVFQALCKDNIYPYIGIFAKGYGKNNEPLRGYILTFGIALAFILIAELNTIAPIISNFFLASYALINYSVFHASLANSPGWRPSFKYYNMWVALAGAILCCVVMFVINWAAALLTNVIVMGLYIYVSHKKPDVNWGSSTQALTYQQALSHTLHLSAVEDHVKNFRPQCLVMTGYPNSRPALLDLVHSFTKNVGLMICGHVRMGYRKPNFKDLAADQSRYQRWLMRNETKAFYTPVFAEDLRQGSQYLLQAAGLGRLRPNTLVLGFKNDWRDGDMMNVEIYINMIHDAFDFQYGAVILRLKEGLDVSHIQGQDELLSSQEKSSGAKDVIVSIDTSKDSDCDSSKLSSKTTSLQNSPAVQKDKKSPTVPLNVCDQRLLEASQQFQQKQGKGTVDVWWLFDDGGLTLLIPYLLTNKKRWKECKIRVFIGGKINRIDHDRRAMATLLSKFRIDFSDITVLGDINTKPKKEHVAAFEEMVEPYRLKEDNMELEAAERLKNSEPWRITDNELELYRAKTNRQIRLNELLKEHSATANLIVMSLPLARKGAVSSALYMAWMEVLSKDLPPILFVRGNHQSVLTFYS</sequence>
<evidence type="ECO:0000256" key="9">
    <source>
        <dbReference type="ARBA" id="ARBA00022958"/>
    </source>
</evidence>
<dbReference type="Pfam" id="PF00324">
    <property type="entry name" value="AA_permease"/>
    <property type="match status" value="1"/>
</dbReference>
<evidence type="ECO:0000256" key="16">
    <source>
        <dbReference type="ARBA" id="ARBA00023214"/>
    </source>
</evidence>
<dbReference type="InterPro" id="IPR002443">
    <property type="entry name" value="SLC12A1/SLC12A2"/>
</dbReference>
<evidence type="ECO:0000256" key="5">
    <source>
        <dbReference type="ARBA" id="ARBA00022538"/>
    </source>
</evidence>
<dbReference type="GO" id="GO:0055064">
    <property type="term" value="P:chloride ion homeostasis"/>
    <property type="evidence" value="ECO:0007669"/>
    <property type="project" value="TreeGrafter"/>
</dbReference>
<feature type="transmembrane region" description="Helical" evidence="19">
    <location>
        <begin position="443"/>
        <end position="462"/>
    </location>
</feature>
<dbReference type="GO" id="GO:0008519">
    <property type="term" value="F:ammonium channel activity"/>
    <property type="evidence" value="ECO:0007669"/>
    <property type="project" value="TreeGrafter"/>
</dbReference>
<dbReference type="GeneTree" id="ENSGT00940000155742"/>
<dbReference type="GO" id="GO:1990573">
    <property type="term" value="P:potassium ion import across plasma membrane"/>
    <property type="evidence" value="ECO:0007669"/>
    <property type="project" value="TreeGrafter"/>
</dbReference>
<evidence type="ECO:0000256" key="2">
    <source>
        <dbReference type="ARBA" id="ARBA00010593"/>
    </source>
</evidence>
<feature type="compositionally biased region" description="Polar residues" evidence="18">
    <location>
        <begin position="106"/>
        <end position="122"/>
    </location>
</feature>
<dbReference type="Gene3D" id="1.20.1740.10">
    <property type="entry name" value="Amino acid/polyamine transporter I"/>
    <property type="match status" value="1"/>
</dbReference>
<feature type="transmembrane region" description="Helical" evidence="19">
    <location>
        <begin position="531"/>
        <end position="551"/>
    </location>
</feature>
<keyword evidence="4" id="KW-1003">Cell membrane</keyword>
<keyword evidence="6" id="KW-0597">Phosphoprotein</keyword>
<dbReference type="Proteomes" id="UP000265000">
    <property type="component" value="Unplaced"/>
</dbReference>
<evidence type="ECO:0000259" key="22">
    <source>
        <dbReference type="Pfam" id="PF08403"/>
    </source>
</evidence>
<dbReference type="InterPro" id="IPR004842">
    <property type="entry name" value="SLC12A_fam"/>
</dbReference>
<keyword evidence="24" id="KW-1185">Reference proteome</keyword>
<comment type="catalytic activity">
    <reaction evidence="17">
        <text>K(+)(out) + 2 chloride(out) + Na(+)(out) = K(+)(in) + 2 chloride(in) + Na(+)(in)</text>
        <dbReference type="Rhea" id="RHEA:72395"/>
        <dbReference type="ChEBI" id="CHEBI:17996"/>
        <dbReference type="ChEBI" id="CHEBI:29101"/>
        <dbReference type="ChEBI" id="CHEBI:29103"/>
    </reaction>
    <physiologicalReaction direction="left-to-right" evidence="17">
        <dbReference type="Rhea" id="RHEA:72396"/>
    </physiologicalReaction>
</comment>
<evidence type="ECO:0000256" key="3">
    <source>
        <dbReference type="ARBA" id="ARBA00022448"/>
    </source>
</evidence>
<evidence type="ECO:0000256" key="14">
    <source>
        <dbReference type="ARBA" id="ARBA00023180"/>
    </source>
</evidence>
<keyword evidence="16" id="KW-0868">Chloride</keyword>
<feature type="transmembrane region" description="Helical" evidence="19">
    <location>
        <begin position="336"/>
        <end position="356"/>
    </location>
</feature>
<evidence type="ECO:0000256" key="1">
    <source>
        <dbReference type="ARBA" id="ARBA00004651"/>
    </source>
</evidence>
<keyword evidence="5" id="KW-0633">Potassium transport</keyword>
<feature type="transmembrane region" description="Helical" evidence="19">
    <location>
        <begin position="412"/>
        <end position="431"/>
    </location>
</feature>
<evidence type="ECO:0000259" key="21">
    <source>
        <dbReference type="Pfam" id="PF03522"/>
    </source>
</evidence>
<feature type="transmembrane region" description="Helical" evidence="19">
    <location>
        <begin position="603"/>
        <end position="623"/>
    </location>
</feature>
<dbReference type="InterPro" id="IPR018491">
    <property type="entry name" value="SLC12_C"/>
</dbReference>
<feature type="transmembrane region" description="Helical" evidence="19">
    <location>
        <begin position="295"/>
        <end position="316"/>
    </location>
</feature>
<dbReference type="InterPro" id="IPR004841">
    <property type="entry name" value="AA-permease/SLC12A_dom"/>
</dbReference>
<evidence type="ECO:0000256" key="19">
    <source>
        <dbReference type="SAM" id="Phobius"/>
    </source>
</evidence>
<feature type="domain" description="Amino acid permease/ SLC12A" evidence="20">
    <location>
        <begin position="217"/>
        <end position="721"/>
    </location>
</feature>